<keyword evidence="1" id="KW-0812">Transmembrane</keyword>
<keyword evidence="1" id="KW-1133">Transmembrane helix</keyword>
<reference evidence="2 3" key="1">
    <citation type="submission" date="2010-01" db="EMBL/GenBank/DDBJ databases">
        <title>The complete genome of Thermobispora bispora DSM 43833.</title>
        <authorList>
            <consortium name="US DOE Joint Genome Institute (JGI-PGF)"/>
            <person name="Lucas S."/>
            <person name="Copeland A."/>
            <person name="Lapidus A."/>
            <person name="Glavina del Rio T."/>
            <person name="Dalin E."/>
            <person name="Tice H."/>
            <person name="Bruce D."/>
            <person name="Goodwin L."/>
            <person name="Pitluck S."/>
            <person name="Kyrpides N."/>
            <person name="Mavromatis K."/>
            <person name="Ivanova N."/>
            <person name="Mikhailova N."/>
            <person name="Chertkov O."/>
            <person name="Brettin T."/>
            <person name="Detter J.C."/>
            <person name="Han C."/>
            <person name="Larimer F."/>
            <person name="Land M."/>
            <person name="Hauser L."/>
            <person name="Markowitz V."/>
            <person name="Cheng J.-F."/>
            <person name="Hugenholtz P."/>
            <person name="Woyke T."/>
            <person name="Wu D."/>
            <person name="Jando M."/>
            <person name="Schneider S."/>
            <person name="Klenk H.-P."/>
            <person name="Eisen J.A."/>
        </authorList>
    </citation>
    <scope>NUCLEOTIDE SEQUENCE [LARGE SCALE GENOMIC DNA]</scope>
    <source>
        <strain evidence="3">ATCC 19993 / DSM 43833 / CBS 139.67 / JCM 10125 / KCTC 9307 / NBRC 14880 / R51</strain>
    </source>
</reference>
<evidence type="ECO:0000256" key="1">
    <source>
        <dbReference type="SAM" id="Phobius"/>
    </source>
</evidence>
<dbReference type="AlphaFoldDB" id="D6Y2N8"/>
<keyword evidence="1" id="KW-0472">Membrane</keyword>
<keyword evidence="3" id="KW-1185">Reference proteome</keyword>
<name>D6Y2N8_THEBD</name>
<dbReference type="Proteomes" id="UP000006640">
    <property type="component" value="Chromosome"/>
</dbReference>
<feature type="transmembrane region" description="Helical" evidence="1">
    <location>
        <begin position="14"/>
        <end position="35"/>
    </location>
</feature>
<proteinExistence type="predicted"/>
<dbReference type="eggNOG" id="ENOG5031SXQ">
    <property type="taxonomic scope" value="Bacteria"/>
</dbReference>
<dbReference type="HOGENOM" id="CLU_1309604_0_0_11"/>
<protein>
    <submittedName>
        <fullName evidence="2">Uncharacterized protein</fullName>
    </submittedName>
</protein>
<dbReference type="EMBL" id="CP001874">
    <property type="protein sequence ID" value="ADG86849.1"/>
    <property type="molecule type" value="Genomic_DNA"/>
</dbReference>
<gene>
    <name evidence="2" type="ordered locus">Tbis_0116</name>
</gene>
<evidence type="ECO:0000313" key="3">
    <source>
        <dbReference type="Proteomes" id="UP000006640"/>
    </source>
</evidence>
<dbReference type="KEGG" id="tbi:Tbis_0116"/>
<evidence type="ECO:0000313" key="2">
    <source>
        <dbReference type="EMBL" id="ADG86849.1"/>
    </source>
</evidence>
<accession>D6Y2N8</accession>
<organism evidence="2 3">
    <name type="scientific">Thermobispora bispora (strain ATCC 19993 / DSM 43833 / CBS 139.67 / JCM 10125 / KCTC 9307 / NBRC 14880 / R51)</name>
    <dbReference type="NCBI Taxonomy" id="469371"/>
    <lineage>
        <taxon>Bacteria</taxon>
        <taxon>Bacillati</taxon>
        <taxon>Actinomycetota</taxon>
        <taxon>Actinomycetes</taxon>
        <taxon>Streptosporangiales</taxon>
        <taxon>Streptosporangiaceae</taxon>
        <taxon>Thermobispora</taxon>
    </lineage>
</organism>
<sequence length="210" mass="23762">MTGMSKAGSILKTAVLRLLALAVVAAIGYGGYLFFGPVPRASDEPPDSTHDLETLCWYQRRYYPTVDAYQGPAPHPIQIFEESDSQVSDPGWSPARVRQSLPKHWNRKHDDPTSVQLVACVEIADEGPRIGECRFRGRPIPMYQGRYRATLYEVRTGEKVAEVDDILGRKDFEESMCPAMHVWREDKEPRLLSTPDAAEYQRVFGRYVDG</sequence>